<organism evidence="2 3">
    <name type="scientific">Ureibacillus manganicus DSM 26584</name>
    <dbReference type="NCBI Taxonomy" id="1384049"/>
    <lineage>
        <taxon>Bacteria</taxon>
        <taxon>Bacillati</taxon>
        <taxon>Bacillota</taxon>
        <taxon>Bacilli</taxon>
        <taxon>Bacillales</taxon>
        <taxon>Caryophanaceae</taxon>
        <taxon>Ureibacillus</taxon>
    </lineage>
</organism>
<proteinExistence type="predicted"/>
<feature type="transmembrane region" description="Helical" evidence="1">
    <location>
        <begin position="31"/>
        <end position="53"/>
    </location>
</feature>
<dbReference type="RefSeq" id="WP_036187655.1">
    <property type="nucleotide sequence ID" value="NZ_AVDA01000016.1"/>
</dbReference>
<protein>
    <recommendedName>
        <fullName evidence="4">YesK-like protein</fullName>
    </recommendedName>
</protein>
<evidence type="ECO:0000256" key="1">
    <source>
        <dbReference type="SAM" id="Phobius"/>
    </source>
</evidence>
<sequence length="84" mass="9207">MDIFIPIGLGFVINLFVFIISKTLKQSDNRSLQICLFAFLAVFLSSFMIGSWVGMGIGVISSGMLLFVILIGIVIAIIPRERAI</sequence>
<reference evidence="2 3" key="1">
    <citation type="submission" date="2014-02" db="EMBL/GenBank/DDBJ databases">
        <title>Draft genome sequence of Lysinibacillus manganicus DSM 26584T.</title>
        <authorList>
            <person name="Zhang F."/>
            <person name="Wang G."/>
            <person name="Zhang L."/>
        </authorList>
    </citation>
    <scope>NUCLEOTIDE SEQUENCE [LARGE SCALE GENOMIC DNA]</scope>
    <source>
        <strain evidence="2 3">DSM 26584</strain>
    </source>
</reference>
<keyword evidence="1" id="KW-0812">Transmembrane</keyword>
<dbReference type="AlphaFoldDB" id="A0A0A3HYL3"/>
<evidence type="ECO:0000313" key="3">
    <source>
        <dbReference type="Proteomes" id="UP000030416"/>
    </source>
</evidence>
<keyword evidence="3" id="KW-1185">Reference proteome</keyword>
<keyword evidence="1" id="KW-1133">Transmembrane helix</keyword>
<evidence type="ECO:0000313" key="2">
    <source>
        <dbReference type="EMBL" id="KGR77696.1"/>
    </source>
</evidence>
<dbReference type="OrthoDB" id="2973948at2"/>
<name>A0A0A3HYL3_9BACL</name>
<dbReference type="Proteomes" id="UP000030416">
    <property type="component" value="Unassembled WGS sequence"/>
</dbReference>
<feature type="transmembrane region" description="Helical" evidence="1">
    <location>
        <begin position="6"/>
        <end position="24"/>
    </location>
</feature>
<dbReference type="STRING" id="1384049.CD29_13665"/>
<feature type="transmembrane region" description="Helical" evidence="1">
    <location>
        <begin position="59"/>
        <end position="78"/>
    </location>
</feature>
<accession>A0A0A3HYL3</accession>
<dbReference type="EMBL" id="JPVN01000016">
    <property type="protein sequence ID" value="KGR77696.1"/>
    <property type="molecule type" value="Genomic_DNA"/>
</dbReference>
<comment type="caution">
    <text evidence="2">The sequence shown here is derived from an EMBL/GenBank/DDBJ whole genome shotgun (WGS) entry which is preliminary data.</text>
</comment>
<evidence type="ECO:0008006" key="4">
    <source>
        <dbReference type="Google" id="ProtNLM"/>
    </source>
</evidence>
<gene>
    <name evidence="2" type="ORF">CD29_13665</name>
</gene>
<keyword evidence="1" id="KW-0472">Membrane</keyword>